<proteinExistence type="predicted"/>
<gene>
    <name evidence="3" type="ORF">BFC17_02310</name>
</gene>
<dbReference type="STRING" id="1856405.BFC17_02310"/>
<dbReference type="PROSITE" id="PS50076">
    <property type="entry name" value="DNAJ_2"/>
    <property type="match status" value="1"/>
</dbReference>
<evidence type="ECO:0000313" key="4">
    <source>
        <dbReference type="Proteomes" id="UP000176037"/>
    </source>
</evidence>
<name>A0A1E8FBF8_9ALTE</name>
<dbReference type="Gene3D" id="1.10.287.110">
    <property type="entry name" value="DnaJ domain"/>
    <property type="match status" value="1"/>
</dbReference>
<evidence type="ECO:0000259" key="2">
    <source>
        <dbReference type="PROSITE" id="PS50076"/>
    </source>
</evidence>
<dbReference type="SUPFAM" id="SSF46565">
    <property type="entry name" value="Chaperone J-domain"/>
    <property type="match status" value="1"/>
</dbReference>
<dbReference type="Pfam" id="PF00226">
    <property type="entry name" value="DnaJ"/>
    <property type="match status" value="1"/>
</dbReference>
<keyword evidence="1" id="KW-0143">Chaperone</keyword>
<dbReference type="InterPro" id="IPR036869">
    <property type="entry name" value="J_dom_sf"/>
</dbReference>
<dbReference type="AlphaFoldDB" id="A0A1E8FBF8"/>
<sequence length="203" mass="22707">MGNSLSDYTDPVLLEALTECKPLLAEGISEYQLIKQLQAPPWLLFTGIELSEPLAMFQCHFALFNALYRLSEEWRQAGVGELDIHTLAIRLKPVTQSKAALTGHDGLKAYYLNWDNFTDTNSNDVNALLDDFWQRMAGQTLPASDVTAARSTLELESDLPLEPALVKKQYRKLLQQHHPDKGGSTAKAQAISQAYRVLCKVMD</sequence>
<keyword evidence="4" id="KW-1185">Reference proteome</keyword>
<protein>
    <recommendedName>
        <fullName evidence="2">J domain-containing protein</fullName>
    </recommendedName>
</protein>
<dbReference type="Proteomes" id="UP000176037">
    <property type="component" value="Unassembled WGS sequence"/>
</dbReference>
<feature type="domain" description="J" evidence="2">
    <location>
        <begin position="148"/>
        <end position="203"/>
    </location>
</feature>
<organism evidence="3 4">
    <name type="scientific">Alteromonas lipolytica</name>
    <dbReference type="NCBI Taxonomy" id="1856405"/>
    <lineage>
        <taxon>Bacteria</taxon>
        <taxon>Pseudomonadati</taxon>
        <taxon>Pseudomonadota</taxon>
        <taxon>Gammaproteobacteria</taxon>
        <taxon>Alteromonadales</taxon>
        <taxon>Alteromonadaceae</taxon>
        <taxon>Alteromonas/Salinimonas group</taxon>
        <taxon>Alteromonas</taxon>
    </lineage>
</organism>
<dbReference type="InterPro" id="IPR021059">
    <property type="entry name" value="DnaJ-related_N"/>
</dbReference>
<dbReference type="SMART" id="SM00271">
    <property type="entry name" value="DnaJ"/>
    <property type="match status" value="1"/>
</dbReference>
<evidence type="ECO:0000256" key="1">
    <source>
        <dbReference type="ARBA" id="ARBA00023186"/>
    </source>
</evidence>
<dbReference type="EMBL" id="MJIC01000015">
    <property type="protein sequence ID" value="OFI33116.1"/>
    <property type="molecule type" value="Genomic_DNA"/>
</dbReference>
<dbReference type="Pfam" id="PF12339">
    <property type="entry name" value="DNAJ_related"/>
    <property type="match status" value="1"/>
</dbReference>
<reference evidence="3 4" key="1">
    <citation type="submission" date="2016-09" db="EMBL/GenBank/DDBJ databases">
        <title>Alteromonas lipolytica, a new species isolated from sea water.</title>
        <authorList>
            <person name="Wu Y.-H."/>
            <person name="Cheng H."/>
            <person name="Xu X.-W."/>
        </authorList>
    </citation>
    <scope>NUCLEOTIDE SEQUENCE [LARGE SCALE GENOMIC DNA]</scope>
    <source>
        <strain evidence="3 4">JW12</strain>
    </source>
</reference>
<dbReference type="CDD" id="cd06257">
    <property type="entry name" value="DnaJ"/>
    <property type="match status" value="1"/>
</dbReference>
<accession>A0A1E8FBF8</accession>
<evidence type="ECO:0000313" key="3">
    <source>
        <dbReference type="EMBL" id="OFI33116.1"/>
    </source>
</evidence>
<comment type="caution">
    <text evidence="3">The sequence shown here is derived from an EMBL/GenBank/DDBJ whole genome shotgun (WGS) entry which is preliminary data.</text>
</comment>
<dbReference type="InterPro" id="IPR001623">
    <property type="entry name" value="DnaJ_domain"/>
</dbReference>